<dbReference type="InterPro" id="IPR051908">
    <property type="entry name" value="Ribosomal_N-acetyltransferase"/>
</dbReference>
<dbReference type="Pfam" id="PF13302">
    <property type="entry name" value="Acetyltransf_3"/>
    <property type="match status" value="1"/>
</dbReference>
<dbReference type="EMBL" id="JAKKPZ010000066">
    <property type="protein sequence ID" value="KAI1704544.1"/>
    <property type="molecule type" value="Genomic_DNA"/>
</dbReference>
<dbReference type="InterPro" id="IPR000182">
    <property type="entry name" value="GNAT_dom"/>
</dbReference>
<proteinExistence type="predicted"/>
<dbReference type="PANTHER" id="PTHR43441">
    <property type="entry name" value="RIBOSOMAL-PROTEIN-SERINE ACETYLTRANSFERASE"/>
    <property type="match status" value="1"/>
</dbReference>
<dbReference type="GO" id="GO:0008999">
    <property type="term" value="F:protein-N-terminal-alanine acetyltransferase activity"/>
    <property type="evidence" value="ECO:0007669"/>
    <property type="project" value="TreeGrafter"/>
</dbReference>
<evidence type="ECO:0000259" key="1">
    <source>
        <dbReference type="PROSITE" id="PS51186"/>
    </source>
</evidence>
<feature type="domain" description="N-acetyltransferase" evidence="1">
    <location>
        <begin position="101"/>
        <end position="265"/>
    </location>
</feature>
<dbReference type="FunFam" id="3.40.630.30:FF:000047">
    <property type="entry name" value="Acetyltransferase, GNAT family"/>
    <property type="match status" value="1"/>
</dbReference>
<evidence type="ECO:0000313" key="3">
    <source>
        <dbReference type="Proteomes" id="UP001201812"/>
    </source>
</evidence>
<dbReference type="InterPro" id="IPR016181">
    <property type="entry name" value="Acyl_CoA_acyltransferase"/>
</dbReference>
<organism evidence="2 3">
    <name type="scientific">Ditylenchus destructor</name>
    <dbReference type="NCBI Taxonomy" id="166010"/>
    <lineage>
        <taxon>Eukaryota</taxon>
        <taxon>Metazoa</taxon>
        <taxon>Ecdysozoa</taxon>
        <taxon>Nematoda</taxon>
        <taxon>Chromadorea</taxon>
        <taxon>Rhabditida</taxon>
        <taxon>Tylenchina</taxon>
        <taxon>Tylenchomorpha</taxon>
        <taxon>Sphaerularioidea</taxon>
        <taxon>Anguinidae</taxon>
        <taxon>Anguininae</taxon>
        <taxon>Ditylenchus</taxon>
    </lineage>
</organism>
<dbReference type="PANTHER" id="PTHR43441:SF2">
    <property type="entry name" value="FAMILY ACETYLTRANSFERASE, PUTATIVE (AFU_ORTHOLOGUE AFUA_7G00850)-RELATED"/>
    <property type="match status" value="1"/>
</dbReference>
<dbReference type="SUPFAM" id="SSF55729">
    <property type="entry name" value="Acyl-CoA N-acyltransferases (Nat)"/>
    <property type="match status" value="1"/>
</dbReference>
<dbReference type="Gene3D" id="3.40.630.30">
    <property type="match status" value="1"/>
</dbReference>
<keyword evidence="3" id="KW-1185">Reference proteome</keyword>
<accession>A0AAD4R1Y0</accession>
<dbReference type="Proteomes" id="UP001201812">
    <property type="component" value="Unassembled WGS sequence"/>
</dbReference>
<evidence type="ECO:0000313" key="2">
    <source>
        <dbReference type="EMBL" id="KAI1704544.1"/>
    </source>
</evidence>
<dbReference type="AlphaFoldDB" id="A0AAD4R1Y0"/>
<name>A0AAD4R1Y0_9BILA</name>
<gene>
    <name evidence="2" type="ORF">DdX_14178</name>
</gene>
<comment type="caution">
    <text evidence="2">The sequence shown here is derived from an EMBL/GenBank/DDBJ whole genome shotgun (WGS) entry which is preliminary data.</text>
</comment>
<reference evidence="2" key="1">
    <citation type="submission" date="2022-01" db="EMBL/GenBank/DDBJ databases">
        <title>Genome Sequence Resource for Two Populations of Ditylenchus destructor, the Migratory Endoparasitic Phytonematode.</title>
        <authorList>
            <person name="Zhang H."/>
            <person name="Lin R."/>
            <person name="Xie B."/>
        </authorList>
    </citation>
    <scope>NUCLEOTIDE SEQUENCE</scope>
    <source>
        <strain evidence="2">BazhouSP</strain>
    </source>
</reference>
<dbReference type="PROSITE" id="PS51186">
    <property type="entry name" value="GNAT"/>
    <property type="match status" value="1"/>
</dbReference>
<dbReference type="GO" id="GO:1990189">
    <property type="term" value="F:protein N-terminal-serine acetyltransferase activity"/>
    <property type="evidence" value="ECO:0007669"/>
    <property type="project" value="TreeGrafter"/>
</dbReference>
<sequence length="292" mass="34471">MLRLMAIRGKLAGTFLPKRFFWNILEERAMTQTKSKTHGFVCAILDSSRIFQRGFNSGEGGRIMPICEDLSKWTPRQYPEKKVFEGRYVRIEPLDVAKHGDELYEVSSVPDAAQRFRYMMEYEPKSREDFQPWLERAEKSVDPLYFVVIDKKTGKVAGRQTFMRIDTAFGVIEIGHIYWGPSISRTPAATEAQFLFMTYVFEELGYRRYEWKCHSKNEKSRRAAQRFGFTFEAIFRQLKVHRGENLDCAWFACLDKDWPKLKPAYEKWLSPENFDENGSQVKKLEELRKEFE</sequence>
<protein>
    <submittedName>
        <fullName evidence="2">Acetyltransferase (GNAT) domain-containing protein</fullName>
    </submittedName>
</protein>